<feature type="domain" description="Ubiquitin-like protease family profile" evidence="6">
    <location>
        <begin position="1"/>
        <end position="150"/>
    </location>
</feature>
<proteinExistence type="inferred from homology"/>
<dbReference type="CDD" id="cd00229">
    <property type="entry name" value="SGNH_hydrolase"/>
    <property type="match status" value="1"/>
</dbReference>
<dbReference type="InterPro" id="IPR044613">
    <property type="entry name" value="Nep1/2-like"/>
</dbReference>
<keyword evidence="4" id="KW-0788">Thiol protease</keyword>
<dbReference type="GO" id="GO:0008234">
    <property type="term" value="F:cysteine-type peptidase activity"/>
    <property type="evidence" value="ECO:0007669"/>
    <property type="project" value="UniProtKB-KW"/>
</dbReference>
<dbReference type="GO" id="GO:0019784">
    <property type="term" value="F:deNEDDylase activity"/>
    <property type="evidence" value="ECO:0007669"/>
    <property type="project" value="InterPro"/>
</dbReference>
<dbReference type="InterPro" id="IPR038765">
    <property type="entry name" value="Papain-like_cys_pep_sf"/>
</dbReference>
<dbReference type="Gene3D" id="3.40.220.10">
    <property type="entry name" value="Leucine Aminopeptidase, subunit E, domain 1"/>
    <property type="match status" value="1"/>
</dbReference>
<dbReference type="InterPro" id="IPR043472">
    <property type="entry name" value="Macro_dom-like"/>
</dbReference>
<comment type="similarity">
    <text evidence="1">Belongs to the peptidase C48 family.</text>
</comment>
<feature type="non-terminal residue" evidence="7">
    <location>
        <position position="1"/>
    </location>
</feature>
<feature type="coiled-coil region" evidence="5">
    <location>
        <begin position="215"/>
        <end position="249"/>
    </location>
</feature>
<dbReference type="SUPFAM" id="SSF54001">
    <property type="entry name" value="Cysteine proteinases"/>
    <property type="match status" value="1"/>
</dbReference>
<evidence type="ECO:0000256" key="2">
    <source>
        <dbReference type="ARBA" id="ARBA00022670"/>
    </source>
</evidence>
<gene>
    <name evidence="7" type="ORF">g.35538</name>
</gene>
<dbReference type="PANTHER" id="PTHR46468:SF1">
    <property type="entry name" value="SENTRIN-SPECIFIC PROTEASE 8"/>
    <property type="match status" value="1"/>
</dbReference>
<evidence type="ECO:0000259" key="6">
    <source>
        <dbReference type="PROSITE" id="PS50600"/>
    </source>
</evidence>
<sequence length="871" mass="97641">KWVTDDTFQIYFDLLNDRIINKRNVHFLNPCIAQAVKSLCEIDYILQPLKLNEKDFVFIPVSDSPTIQNWNKIGGTGTHWSLLLFVRSVHNFYYFDSLSQTNFSHAEIISRKIQPFLGTECSPTIINIETPQQNNNVDCGIYTLLVTDAITLNLLEENCNLTTETLKMKMPSITNTDVLTKRAVLALILHKNQHIYIEKQTMTSLILGKSSDKEYKVLKESNSLLQLQKNKIEQEIKKMSAELNVSKSQVSGPKFCLNCVSSDPLPEAVSMLSRQKTENNWIQVQPKRKKSFKPKLKNIFAEEKTAVTTENQYHALNKRYSFTDYNEGSIQEINTSENKPREISKKRLIQRKQSRFTKSKFTEYSGKEIKLSLFSDSQGREVGHLISTVSKNQIKSEGHVMPNAPLSYVTGAALKSSSGDAIVIVGGTNDILNDDLTYIYQTWESDIIELSKRKPVIIATIPDRLERYLKNDDVHFKLLQVNNYIRELSVRIKDVFLVDLGNLQSFHYKGLHLNRKAKTRLAVQTITILNDKFHVDKGFNKPQIITGKEHHTSLSTSTNLHSLSVFPCLEINNKDISFPPVQAQFGSVKLIDADMADIIENYKDCNKVAFAHCISSDLRMSAGVAVVFKNKFGRPLLSNCIDTHLTRQKINLGATVYGLITKMKYSDKPATEDYDKAFNKLTIDFKANKLTELICSPMGCVRDRIPLEYFASKIKEFCNNTKASVTIVAADEKHFHSLRNGLTFSEFMDKLRSALEMSFISQPTTLEVTNNTVGNRIASGICVKATTDEIKTTTDVMLAMTSAAAGGASGSGGVSVDMVSCVSVSEVVPEALPVDGSGDMVGSVLDDGSKIEIAPTNNSFLEFIQNVTILV</sequence>
<dbReference type="EMBL" id="GEBQ01015946">
    <property type="protein sequence ID" value="JAT24031.1"/>
    <property type="molecule type" value="Transcribed_RNA"/>
</dbReference>
<dbReference type="Gene3D" id="3.40.50.1110">
    <property type="entry name" value="SGNH hydrolase"/>
    <property type="match status" value="1"/>
</dbReference>
<dbReference type="GO" id="GO:0000338">
    <property type="term" value="P:protein deneddylation"/>
    <property type="evidence" value="ECO:0007669"/>
    <property type="project" value="TreeGrafter"/>
</dbReference>
<reference evidence="7" key="1">
    <citation type="submission" date="2015-11" db="EMBL/GenBank/DDBJ databases">
        <title>De novo transcriptome assembly of four potential Pierce s Disease insect vectors from Arizona vineyards.</title>
        <authorList>
            <person name="Tassone E.E."/>
        </authorList>
    </citation>
    <scope>NUCLEOTIDE SEQUENCE</scope>
</reference>
<keyword evidence="3" id="KW-0378">Hydrolase</keyword>
<dbReference type="InterPro" id="IPR003653">
    <property type="entry name" value="Peptidase_C48_C"/>
</dbReference>
<protein>
    <recommendedName>
        <fullName evidence="6">Ubiquitin-like protease family profile domain-containing protein</fullName>
    </recommendedName>
</protein>
<name>A0A1B6LJZ9_9HEMI</name>
<dbReference type="SUPFAM" id="SSF52266">
    <property type="entry name" value="SGNH hydrolase"/>
    <property type="match status" value="1"/>
</dbReference>
<dbReference type="InterPro" id="IPR036514">
    <property type="entry name" value="SGNH_hydro_sf"/>
</dbReference>
<dbReference type="Pfam" id="PF02902">
    <property type="entry name" value="Peptidase_C48"/>
    <property type="match status" value="1"/>
</dbReference>
<evidence type="ECO:0000256" key="3">
    <source>
        <dbReference type="ARBA" id="ARBA00022801"/>
    </source>
</evidence>
<dbReference type="GO" id="GO:0006508">
    <property type="term" value="P:proteolysis"/>
    <property type="evidence" value="ECO:0007669"/>
    <property type="project" value="UniProtKB-KW"/>
</dbReference>
<accession>A0A1B6LJZ9</accession>
<evidence type="ECO:0000256" key="4">
    <source>
        <dbReference type="ARBA" id="ARBA00022807"/>
    </source>
</evidence>
<evidence type="ECO:0000256" key="5">
    <source>
        <dbReference type="SAM" id="Coils"/>
    </source>
</evidence>
<evidence type="ECO:0000256" key="1">
    <source>
        <dbReference type="ARBA" id="ARBA00005234"/>
    </source>
</evidence>
<keyword evidence="2" id="KW-0645">Protease</keyword>
<dbReference type="AlphaFoldDB" id="A0A1B6LJZ9"/>
<organism evidence="7">
    <name type="scientific">Graphocephala atropunctata</name>
    <dbReference type="NCBI Taxonomy" id="36148"/>
    <lineage>
        <taxon>Eukaryota</taxon>
        <taxon>Metazoa</taxon>
        <taxon>Ecdysozoa</taxon>
        <taxon>Arthropoda</taxon>
        <taxon>Hexapoda</taxon>
        <taxon>Insecta</taxon>
        <taxon>Pterygota</taxon>
        <taxon>Neoptera</taxon>
        <taxon>Paraneoptera</taxon>
        <taxon>Hemiptera</taxon>
        <taxon>Auchenorrhyncha</taxon>
        <taxon>Membracoidea</taxon>
        <taxon>Cicadellidae</taxon>
        <taxon>Cicadellinae</taxon>
        <taxon>Cicadellini</taxon>
        <taxon>Graphocephala</taxon>
    </lineage>
</organism>
<dbReference type="PANTHER" id="PTHR46468">
    <property type="entry name" value="SENTRIN-SPECIFIC PROTEASE 8"/>
    <property type="match status" value="1"/>
</dbReference>
<dbReference type="SUPFAM" id="SSF52949">
    <property type="entry name" value="Macro domain-like"/>
    <property type="match status" value="1"/>
</dbReference>
<dbReference type="PROSITE" id="PS50600">
    <property type="entry name" value="ULP_PROTEASE"/>
    <property type="match status" value="1"/>
</dbReference>
<evidence type="ECO:0000313" key="7">
    <source>
        <dbReference type="EMBL" id="JAT24031.1"/>
    </source>
</evidence>
<keyword evidence="5" id="KW-0175">Coiled coil</keyword>
<dbReference type="Gene3D" id="3.40.395.10">
    <property type="entry name" value="Adenoviral Proteinase, Chain A"/>
    <property type="match status" value="1"/>
</dbReference>